<dbReference type="Proteomes" id="UP000186851">
    <property type="component" value="Chromosome"/>
</dbReference>
<evidence type="ECO:0000256" key="6">
    <source>
        <dbReference type="ARBA" id="ARBA00022490"/>
    </source>
</evidence>
<dbReference type="InterPro" id="IPR027417">
    <property type="entry name" value="P-loop_NTPase"/>
</dbReference>
<dbReference type="AlphaFoldDB" id="A0AAF0D1E1"/>
<comment type="catalytic activity">
    <reaction evidence="1 12">
        <text>AMP + ATP = 2 ADP</text>
        <dbReference type="Rhea" id="RHEA:12973"/>
        <dbReference type="ChEBI" id="CHEBI:30616"/>
        <dbReference type="ChEBI" id="CHEBI:456215"/>
        <dbReference type="ChEBI" id="CHEBI:456216"/>
        <dbReference type="EC" id="2.7.4.3"/>
    </reaction>
</comment>
<dbReference type="EMBL" id="CP091871">
    <property type="protein sequence ID" value="WEU39861.1"/>
    <property type="molecule type" value="Genomic_DNA"/>
</dbReference>
<evidence type="ECO:0000256" key="4">
    <source>
        <dbReference type="ARBA" id="ARBA00012955"/>
    </source>
</evidence>
<dbReference type="Pfam" id="PF13207">
    <property type="entry name" value="AAA_17"/>
    <property type="match status" value="1"/>
</dbReference>
<feature type="binding site" evidence="12">
    <location>
        <begin position="11"/>
        <end position="19"/>
    </location>
    <ligand>
        <name>ATP</name>
        <dbReference type="ChEBI" id="CHEBI:30616"/>
    </ligand>
</feature>
<evidence type="ECO:0000256" key="1">
    <source>
        <dbReference type="ARBA" id="ARBA00000582"/>
    </source>
</evidence>
<comment type="similarity">
    <text evidence="3 12">Belongs to the archaeal adenylate kinase family.</text>
</comment>
<protein>
    <recommendedName>
        <fullName evidence="5 12">Adenylate kinase</fullName>
        <shortName evidence="12">AK</shortName>
        <ecNumber evidence="4 12">2.7.4.3</ecNumber>
    </recommendedName>
    <alternativeName>
        <fullName evidence="11 12">ATP-AMP transphosphorylase</fullName>
    </alternativeName>
</protein>
<dbReference type="EC" id="2.7.4.3" evidence="4 12"/>
<evidence type="ECO:0000256" key="12">
    <source>
        <dbReference type="HAMAP-Rule" id="MF_00234"/>
    </source>
</evidence>
<dbReference type="GO" id="GO:0005737">
    <property type="term" value="C:cytoplasm"/>
    <property type="evidence" value="ECO:0007669"/>
    <property type="project" value="UniProtKB-SubCell"/>
</dbReference>
<dbReference type="HAMAP" id="MF_00234">
    <property type="entry name" value="Adenylate_kinase_AdkA"/>
    <property type="match status" value="1"/>
</dbReference>
<evidence type="ECO:0000256" key="5">
    <source>
        <dbReference type="ARBA" id="ARBA00019926"/>
    </source>
</evidence>
<keyword evidence="7 12" id="KW-0808">Transferase</keyword>
<dbReference type="KEGG" id="oyw:OdinLCB4_005160"/>
<evidence type="ECO:0000256" key="8">
    <source>
        <dbReference type="ARBA" id="ARBA00022741"/>
    </source>
</evidence>
<reference evidence="13" key="2">
    <citation type="journal article" date="2022" name="Nat. Microbiol.">
        <title>A closed Candidatus Odinarchaeum chromosome exposes Asgard archaeal viruses.</title>
        <authorList>
            <person name="Tamarit D."/>
            <person name="Caceres E.F."/>
            <person name="Krupovic M."/>
            <person name="Nijland R."/>
            <person name="Eme L."/>
            <person name="Robinson N.P."/>
            <person name="Ettema T.J.G."/>
        </authorList>
    </citation>
    <scope>NUCLEOTIDE SEQUENCE</scope>
    <source>
        <strain evidence="13">LCB_4</strain>
    </source>
</reference>
<dbReference type="GO" id="GO:0005524">
    <property type="term" value="F:ATP binding"/>
    <property type="evidence" value="ECO:0007669"/>
    <property type="project" value="UniProtKB-UniRule"/>
</dbReference>
<dbReference type="GO" id="GO:0004017">
    <property type="term" value="F:AMP kinase activity"/>
    <property type="evidence" value="ECO:0007669"/>
    <property type="project" value="UniProtKB-UniRule"/>
</dbReference>
<keyword evidence="10 12" id="KW-0067">ATP-binding</keyword>
<accession>A0AAF0D1E1</accession>
<reference evidence="13" key="1">
    <citation type="journal article" date="2017" name="Nature">
        <title>Asgard archaea illuminate the origin of eukaryotic cellular complexity.</title>
        <authorList>
            <person name="Zaremba-Niedzwiedzka K."/>
            <person name="Caceres E.F."/>
            <person name="Saw J.H."/>
            <person name="Backstrom D."/>
            <person name="Juzokaite L."/>
            <person name="Vancaester E."/>
            <person name="Seitz K.W."/>
            <person name="Anantharaman K."/>
            <person name="Starnawski P."/>
            <person name="Kjeldsen K.U."/>
            <person name="Scott M.B."/>
            <person name="Nunoura T."/>
            <person name="Banfield J.F."/>
            <person name="Schramm A."/>
            <person name="Baker B.J."/>
            <person name="Spang A."/>
            <person name="Ettema T.J.G."/>
        </authorList>
    </citation>
    <scope>NUCLEOTIDE SEQUENCE</scope>
    <source>
        <strain evidence="13">LCB_4</strain>
    </source>
</reference>
<keyword evidence="8 12" id="KW-0547">Nucleotide-binding</keyword>
<evidence type="ECO:0000256" key="2">
    <source>
        <dbReference type="ARBA" id="ARBA00004496"/>
    </source>
</evidence>
<evidence type="ECO:0000256" key="11">
    <source>
        <dbReference type="ARBA" id="ARBA00033336"/>
    </source>
</evidence>
<organism evidence="13 14">
    <name type="scientific">Odinarchaeota yellowstonii (strain LCB_4)</name>
    <dbReference type="NCBI Taxonomy" id="1841599"/>
    <lineage>
        <taxon>Archaea</taxon>
        <taxon>Promethearchaeati</taxon>
        <taxon>Candidatus Odinarchaeota</taxon>
        <taxon>Candidatus Odinarchaeia</taxon>
        <taxon>Candidatus Odinarchaeales</taxon>
        <taxon>Candidatus Odinarchaeaceae</taxon>
        <taxon>Candidatus Odinarchaeum</taxon>
    </lineage>
</organism>
<dbReference type="Gene3D" id="3.40.50.300">
    <property type="entry name" value="P-loop containing nucleotide triphosphate hydrolases"/>
    <property type="match status" value="1"/>
</dbReference>
<evidence type="ECO:0000256" key="9">
    <source>
        <dbReference type="ARBA" id="ARBA00022777"/>
    </source>
</evidence>
<proteinExistence type="inferred from homology"/>
<dbReference type="InterPro" id="IPR023477">
    <property type="entry name" value="Adenylate_kinase_AdkA"/>
</dbReference>
<comment type="subcellular location">
    <subcellularLocation>
        <location evidence="2 12">Cytoplasm</location>
    </subcellularLocation>
</comment>
<name>A0AAF0D1E1_ODILC</name>
<keyword evidence="9 12" id="KW-0418">Kinase</keyword>
<gene>
    <name evidence="12" type="primary">adkA</name>
    <name evidence="13" type="ORF">OdinLCB4_005160</name>
</gene>
<sequence length="198" mass="21361">MPFGKIIVIAGAPGVGKTTVVNLAVQKAAEKGYTNIEIANYGTAMFEAAKAENLVEERDQMRKLPPEIQIKLQKIAAKKIREKAASGGTLIVDTHMLISTPGGYLVGLPSWVAEELRPDQIILVEADPEDIFIRRLGDDSRNRDIEGTSSLQLHQDLARSTAISCAVLIGSVLNIVYNTQGNPDKAAEKIAKLLIGES</sequence>
<keyword evidence="6 12" id="KW-0963">Cytoplasm</keyword>
<evidence type="ECO:0000256" key="3">
    <source>
        <dbReference type="ARBA" id="ARBA00007088"/>
    </source>
</evidence>
<evidence type="ECO:0000256" key="10">
    <source>
        <dbReference type="ARBA" id="ARBA00022840"/>
    </source>
</evidence>
<dbReference type="NCBIfam" id="NF003122">
    <property type="entry name" value="PRK04040.1"/>
    <property type="match status" value="1"/>
</dbReference>
<dbReference type="SUPFAM" id="SSF52540">
    <property type="entry name" value="P-loop containing nucleoside triphosphate hydrolases"/>
    <property type="match status" value="1"/>
</dbReference>
<evidence type="ECO:0000256" key="7">
    <source>
        <dbReference type="ARBA" id="ARBA00022679"/>
    </source>
</evidence>
<evidence type="ECO:0000313" key="13">
    <source>
        <dbReference type="EMBL" id="WEU39861.1"/>
    </source>
</evidence>
<evidence type="ECO:0000313" key="14">
    <source>
        <dbReference type="Proteomes" id="UP000186851"/>
    </source>
</evidence>